<gene>
    <name evidence="1" type="ORF">UFOPK1446_00620</name>
</gene>
<protein>
    <submittedName>
        <fullName evidence="1">Unannotated protein</fullName>
    </submittedName>
</protein>
<dbReference type="Gene3D" id="2.160.10.10">
    <property type="entry name" value="Hexapeptide repeat proteins"/>
    <property type="match status" value="1"/>
</dbReference>
<proteinExistence type="predicted"/>
<dbReference type="PANTHER" id="PTHR13061:SF29">
    <property type="entry name" value="GAMMA CARBONIC ANHYDRASE-LIKE 1, MITOCHONDRIAL-RELATED"/>
    <property type="match status" value="1"/>
</dbReference>
<dbReference type="Pfam" id="PF00132">
    <property type="entry name" value="Hexapep"/>
    <property type="match status" value="1"/>
</dbReference>
<dbReference type="CDD" id="cd04645">
    <property type="entry name" value="LbH_gamma_CA_like"/>
    <property type="match status" value="1"/>
</dbReference>
<name>A0A6J6BZY8_9ZZZZ</name>
<dbReference type="InterPro" id="IPR001451">
    <property type="entry name" value="Hexapep"/>
</dbReference>
<dbReference type="InterPro" id="IPR011004">
    <property type="entry name" value="Trimer_LpxA-like_sf"/>
</dbReference>
<dbReference type="InterPro" id="IPR050484">
    <property type="entry name" value="Transf_Hexapept/Carb_Anhydrase"/>
</dbReference>
<dbReference type="EMBL" id="CAEZSO010000109">
    <property type="protein sequence ID" value="CAB4544630.1"/>
    <property type="molecule type" value="Genomic_DNA"/>
</dbReference>
<dbReference type="AlphaFoldDB" id="A0A6J6BZY8"/>
<dbReference type="SUPFAM" id="SSF51161">
    <property type="entry name" value="Trimeric LpxA-like enzymes"/>
    <property type="match status" value="1"/>
</dbReference>
<sequence>MAVYALGDRVPDIDPTAFVHPDAVVIGHVTLGAHASVWPSAVLRGDYGVITVGARTSIQDGTIIHATATKPTTVGADCVIGHNAHLEGCTIEDKSLVGSGSIVLHDVVVHSGALVGAGALVPNGMDVPSFAMALGVPAKLRENAVQPGAFEEGVALYVANATRYQSELRRID</sequence>
<evidence type="ECO:0000313" key="1">
    <source>
        <dbReference type="EMBL" id="CAB4544630.1"/>
    </source>
</evidence>
<reference evidence="1" key="1">
    <citation type="submission" date="2020-05" db="EMBL/GenBank/DDBJ databases">
        <authorList>
            <person name="Chiriac C."/>
            <person name="Salcher M."/>
            <person name="Ghai R."/>
            <person name="Kavagutti S V."/>
        </authorList>
    </citation>
    <scope>NUCLEOTIDE SEQUENCE</scope>
</reference>
<accession>A0A6J6BZY8</accession>
<organism evidence="1">
    <name type="scientific">freshwater metagenome</name>
    <dbReference type="NCBI Taxonomy" id="449393"/>
    <lineage>
        <taxon>unclassified sequences</taxon>
        <taxon>metagenomes</taxon>
        <taxon>ecological metagenomes</taxon>
    </lineage>
</organism>
<dbReference type="PANTHER" id="PTHR13061">
    <property type="entry name" value="DYNACTIN SUBUNIT P25"/>
    <property type="match status" value="1"/>
</dbReference>
<dbReference type="InterPro" id="IPR047324">
    <property type="entry name" value="LbH_gamma_CA-like"/>
</dbReference>